<reference evidence="2" key="1">
    <citation type="journal article" date="2023" name="Front. Plant Sci.">
        <title>Chromosomal-level genome assembly of Melastoma candidum provides insights into trichome evolution.</title>
        <authorList>
            <person name="Zhong Y."/>
            <person name="Wu W."/>
            <person name="Sun C."/>
            <person name="Zou P."/>
            <person name="Liu Y."/>
            <person name="Dai S."/>
            <person name="Zhou R."/>
        </authorList>
    </citation>
    <scope>NUCLEOTIDE SEQUENCE [LARGE SCALE GENOMIC DNA]</scope>
</reference>
<keyword evidence="2" id="KW-1185">Reference proteome</keyword>
<sequence>MGDLRVRLISFHLKPQFHLIVHHNHHLIMGFFFSGFLGCFSGGGVSSNSSRKVACEGAVKSYGLGRGDSMSPGSKGSRSRSSSPPIIVSYFPVGSQLSRL</sequence>
<accession>A0ACB9LKW2</accession>
<evidence type="ECO:0000313" key="2">
    <source>
        <dbReference type="Proteomes" id="UP001057402"/>
    </source>
</evidence>
<dbReference type="EMBL" id="CM042890">
    <property type="protein sequence ID" value="KAI4311985.1"/>
    <property type="molecule type" value="Genomic_DNA"/>
</dbReference>
<proteinExistence type="predicted"/>
<organism evidence="1 2">
    <name type="scientific">Melastoma candidum</name>
    <dbReference type="NCBI Taxonomy" id="119954"/>
    <lineage>
        <taxon>Eukaryota</taxon>
        <taxon>Viridiplantae</taxon>
        <taxon>Streptophyta</taxon>
        <taxon>Embryophyta</taxon>
        <taxon>Tracheophyta</taxon>
        <taxon>Spermatophyta</taxon>
        <taxon>Magnoliopsida</taxon>
        <taxon>eudicotyledons</taxon>
        <taxon>Gunneridae</taxon>
        <taxon>Pentapetalae</taxon>
        <taxon>rosids</taxon>
        <taxon>malvids</taxon>
        <taxon>Myrtales</taxon>
        <taxon>Melastomataceae</taxon>
        <taxon>Melastomatoideae</taxon>
        <taxon>Melastomateae</taxon>
        <taxon>Melastoma</taxon>
    </lineage>
</organism>
<gene>
    <name evidence="1" type="ORF">MLD38_036845</name>
</gene>
<protein>
    <submittedName>
        <fullName evidence="1">Uncharacterized protein</fullName>
    </submittedName>
</protein>
<name>A0ACB9LKW2_9MYRT</name>
<dbReference type="Proteomes" id="UP001057402">
    <property type="component" value="Chromosome 11"/>
</dbReference>
<evidence type="ECO:0000313" key="1">
    <source>
        <dbReference type="EMBL" id="KAI4311985.1"/>
    </source>
</evidence>
<comment type="caution">
    <text evidence="1">The sequence shown here is derived from an EMBL/GenBank/DDBJ whole genome shotgun (WGS) entry which is preliminary data.</text>
</comment>